<comment type="caution">
    <text evidence="1">The sequence shown here is derived from an EMBL/GenBank/DDBJ whole genome shotgun (WGS) entry which is preliminary data.</text>
</comment>
<name>A0A505DL75_9ACTN</name>
<keyword evidence="1" id="KW-0269">Exonuclease</keyword>
<protein>
    <submittedName>
        <fullName evidence="1">Endonuclease/exonuclease/phosphatase family protein</fullName>
    </submittedName>
</protein>
<dbReference type="GO" id="GO:0004519">
    <property type="term" value="F:endonuclease activity"/>
    <property type="evidence" value="ECO:0007669"/>
    <property type="project" value="UniProtKB-KW"/>
</dbReference>
<keyword evidence="1" id="KW-0378">Hydrolase</keyword>
<dbReference type="InterPro" id="IPR036691">
    <property type="entry name" value="Endo/exonu/phosph_ase_sf"/>
</dbReference>
<dbReference type="SUPFAM" id="SSF56219">
    <property type="entry name" value="DNase I-like"/>
    <property type="match status" value="1"/>
</dbReference>
<organism evidence="1 2">
    <name type="scientific">Streptomyces sporangiiformans</name>
    <dbReference type="NCBI Taxonomy" id="2315329"/>
    <lineage>
        <taxon>Bacteria</taxon>
        <taxon>Bacillati</taxon>
        <taxon>Actinomycetota</taxon>
        <taxon>Actinomycetes</taxon>
        <taxon>Kitasatosporales</taxon>
        <taxon>Streptomycetaceae</taxon>
        <taxon>Streptomyces</taxon>
    </lineage>
</organism>
<evidence type="ECO:0000313" key="1">
    <source>
        <dbReference type="EMBL" id="TPQ20079.1"/>
    </source>
</evidence>
<dbReference type="Gene3D" id="3.60.10.10">
    <property type="entry name" value="Endonuclease/exonuclease/phosphatase"/>
    <property type="match status" value="1"/>
</dbReference>
<dbReference type="EMBL" id="VCHX02000147">
    <property type="protein sequence ID" value="TPQ20079.1"/>
    <property type="molecule type" value="Genomic_DNA"/>
</dbReference>
<dbReference type="OrthoDB" id="4256083at2"/>
<dbReference type="RefSeq" id="WP_119102329.1">
    <property type="nucleotide sequence ID" value="NZ_QXMJ01000147.1"/>
</dbReference>
<keyword evidence="1" id="KW-0540">Nuclease</keyword>
<sequence length="302" mass="32744">MQEVNILCCNFENNGFGDPARRAKMYKLLAELEPHVLFRQEMWDAADDGSGIAYEMEHALGLRCWLGPESCTALLVDTKVFRPLKEWPCTGPMWTQPPTALTFQYAAAGPAAVPLLLVSYHLNYASSALRTVEAEWLTTWNDQKWRGGDGPAVPLPAVFGGDNNSFPVPGSEGDPAVPALLEIEDRPHRVHRSRVGAGGTRIMDTCPDDILRSAGMEDVARHVAEAKGERAALRPTVHASPTHGPAARIDRVYVSRALLPAVASAESVDPAGLSDHHVLLVKLDGDALSEILCAEGQLRKGE</sequence>
<dbReference type="GO" id="GO:0004527">
    <property type="term" value="F:exonuclease activity"/>
    <property type="evidence" value="ECO:0007669"/>
    <property type="project" value="UniProtKB-KW"/>
</dbReference>
<gene>
    <name evidence="1" type="ORF">FGD71_022650</name>
</gene>
<keyword evidence="1" id="KW-0255">Endonuclease</keyword>
<reference evidence="1 2" key="1">
    <citation type="submission" date="2019-06" db="EMBL/GenBank/DDBJ databases">
        <title>Streptomyces sporangiiformans sp. nov., a novel actinomycete isolated from soil in Mount Song.</title>
        <authorList>
            <person name="Han L."/>
        </authorList>
    </citation>
    <scope>NUCLEOTIDE SEQUENCE [LARGE SCALE GENOMIC DNA]</scope>
    <source>
        <strain evidence="1 2">NEAU-SSA 1</strain>
    </source>
</reference>
<proteinExistence type="predicted"/>
<dbReference type="AlphaFoldDB" id="A0A505DL75"/>
<accession>A0A505DL75</accession>
<keyword evidence="2" id="KW-1185">Reference proteome</keyword>
<evidence type="ECO:0000313" key="2">
    <source>
        <dbReference type="Proteomes" id="UP000317378"/>
    </source>
</evidence>
<dbReference type="Proteomes" id="UP000317378">
    <property type="component" value="Unassembled WGS sequence"/>
</dbReference>